<evidence type="ECO:0000313" key="1">
    <source>
        <dbReference type="EMBL" id="MBW7458706.1"/>
    </source>
</evidence>
<dbReference type="Proteomes" id="UP001519887">
    <property type="component" value="Unassembled WGS sequence"/>
</dbReference>
<feature type="non-terminal residue" evidence="1">
    <location>
        <position position="70"/>
    </location>
</feature>
<dbReference type="EMBL" id="JAHZIK010001310">
    <property type="protein sequence ID" value="MBW7458706.1"/>
    <property type="molecule type" value="Genomic_DNA"/>
</dbReference>
<organism evidence="1 2">
    <name type="scientific">Paenibacillus sepulcri</name>
    <dbReference type="NCBI Taxonomy" id="359917"/>
    <lineage>
        <taxon>Bacteria</taxon>
        <taxon>Bacillati</taxon>
        <taxon>Bacillota</taxon>
        <taxon>Bacilli</taxon>
        <taxon>Bacillales</taxon>
        <taxon>Paenibacillaceae</taxon>
        <taxon>Paenibacillus</taxon>
    </lineage>
</organism>
<name>A0ABS7CCR2_9BACL</name>
<keyword evidence="2" id="KW-1185">Reference proteome</keyword>
<protein>
    <submittedName>
        <fullName evidence="1">Uncharacterized protein</fullName>
    </submittedName>
</protein>
<comment type="caution">
    <text evidence="1">The sequence shown here is derived from an EMBL/GenBank/DDBJ whole genome shotgun (WGS) entry which is preliminary data.</text>
</comment>
<accession>A0ABS7CCR2</accession>
<proteinExistence type="predicted"/>
<gene>
    <name evidence="1" type="ORF">K0U00_32145</name>
</gene>
<evidence type="ECO:0000313" key="2">
    <source>
        <dbReference type="Proteomes" id="UP001519887"/>
    </source>
</evidence>
<reference evidence="1 2" key="1">
    <citation type="submission" date="2021-07" db="EMBL/GenBank/DDBJ databases">
        <title>Paenibacillus radiodurans sp. nov., isolated from the southeastern edge of Tengger Desert.</title>
        <authorList>
            <person name="Zhang G."/>
        </authorList>
    </citation>
    <scope>NUCLEOTIDE SEQUENCE [LARGE SCALE GENOMIC DNA]</scope>
    <source>
        <strain evidence="1 2">CCM 7311</strain>
    </source>
</reference>
<sequence>MNRWTGKASSLDEWLQLLTQQPEIMDNVTHWHTIPPKEARSTAMPADIHPKLAEALAGRGISQLFVHQAE</sequence>